<evidence type="ECO:0000313" key="2">
    <source>
        <dbReference type="Proteomes" id="UP000655443"/>
    </source>
</evidence>
<dbReference type="AlphaFoldDB" id="A0A918YJA7"/>
<gene>
    <name evidence="1" type="ORF">GCM10010339_39330</name>
</gene>
<reference evidence="1" key="2">
    <citation type="submission" date="2020-09" db="EMBL/GenBank/DDBJ databases">
        <authorList>
            <person name="Sun Q."/>
            <person name="Ohkuma M."/>
        </authorList>
    </citation>
    <scope>NUCLEOTIDE SEQUENCE</scope>
    <source>
        <strain evidence="1">JCM 4714</strain>
    </source>
</reference>
<protein>
    <submittedName>
        <fullName evidence="1">Uncharacterized protein</fullName>
    </submittedName>
</protein>
<reference evidence="1" key="1">
    <citation type="journal article" date="2014" name="Int. J. Syst. Evol. Microbiol.">
        <title>Complete genome sequence of Corynebacterium casei LMG S-19264T (=DSM 44701T), isolated from a smear-ripened cheese.</title>
        <authorList>
            <consortium name="US DOE Joint Genome Institute (JGI-PGF)"/>
            <person name="Walter F."/>
            <person name="Albersmeier A."/>
            <person name="Kalinowski J."/>
            <person name="Ruckert C."/>
        </authorList>
    </citation>
    <scope>NUCLEOTIDE SEQUENCE</scope>
    <source>
        <strain evidence="1">JCM 4714</strain>
    </source>
</reference>
<sequence length="228" mass="23815">MATFSRSRCRAARTGTWTVTVSEPTALSVTATTIRPGVRGARTGALPLTVPSAETDSHAWPATRWKAALPASLPSGLIHSPPSRTEKPSPEVCASVVTASTTACGRGITGRTRKLNGAVLARMPYPSLASRQAVYGPSFRPEVSRVVCPAAPGTYVHTRELLPLPGCLSPAWTPIQFLGSGVSVAQVKVSLSLCWGCAGEPIARVLPDAAGYGNLRVAQARRVSGLHP</sequence>
<organism evidence="1 2">
    <name type="scientific">Streptomyces alanosinicus</name>
    <dbReference type="NCBI Taxonomy" id="68171"/>
    <lineage>
        <taxon>Bacteria</taxon>
        <taxon>Bacillati</taxon>
        <taxon>Actinomycetota</taxon>
        <taxon>Actinomycetes</taxon>
        <taxon>Kitasatosporales</taxon>
        <taxon>Streptomycetaceae</taxon>
        <taxon>Streptomyces</taxon>
    </lineage>
</organism>
<accession>A0A918YJA7</accession>
<dbReference type="Proteomes" id="UP000655443">
    <property type="component" value="Unassembled WGS sequence"/>
</dbReference>
<dbReference type="RefSeq" id="WP_189954498.1">
    <property type="nucleotide sequence ID" value="NZ_BMVG01000008.1"/>
</dbReference>
<comment type="caution">
    <text evidence="1">The sequence shown here is derived from an EMBL/GenBank/DDBJ whole genome shotgun (WGS) entry which is preliminary data.</text>
</comment>
<evidence type="ECO:0000313" key="1">
    <source>
        <dbReference type="EMBL" id="GHE05068.1"/>
    </source>
</evidence>
<keyword evidence="2" id="KW-1185">Reference proteome</keyword>
<dbReference type="EMBL" id="BMVG01000008">
    <property type="protein sequence ID" value="GHE05068.1"/>
    <property type="molecule type" value="Genomic_DNA"/>
</dbReference>
<proteinExistence type="predicted"/>
<name>A0A918YJA7_9ACTN</name>